<keyword evidence="9" id="KW-1185">Reference proteome</keyword>
<dbReference type="InterPro" id="IPR011009">
    <property type="entry name" value="Kinase-like_dom_sf"/>
</dbReference>
<evidence type="ECO:0000256" key="6">
    <source>
        <dbReference type="SAM" id="MobiDB-lite"/>
    </source>
</evidence>
<gene>
    <name evidence="8" type="ORF">K7C98_20130</name>
</gene>
<evidence type="ECO:0000313" key="9">
    <source>
        <dbReference type="Proteomes" id="UP001139031"/>
    </source>
</evidence>
<dbReference type="PROSITE" id="PS00108">
    <property type="entry name" value="PROTEIN_KINASE_ST"/>
    <property type="match status" value="1"/>
</dbReference>
<keyword evidence="4 5" id="KW-0067">ATP-binding</keyword>
<feature type="region of interest" description="Disordered" evidence="6">
    <location>
        <begin position="434"/>
        <end position="520"/>
    </location>
</feature>
<reference evidence="8" key="1">
    <citation type="submission" date="2021-08" db="EMBL/GenBank/DDBJ databases">
        <authorList>
            <person name="Stevens D.C."/>
        </authorList>
    </citation>
    <scope>NUCLEOTIDE SEQUENCE</scope>
    <source>
        <strain evidence="8">DSM 53165</strain>
    </source>
</reference>
<dbReference type="PROSITE" id="PS50011">
    <property type="entry name" value="PROTEIN_KINASE_DOM"/>
    <property type="match status" value="1"/>
</dbReference>
<keyword evidence="1" id="KW-0808">Transferase</keyword>
<dbReference type="Pfam" id="PF00069">
    <property type="entry name" value="Pkinase"/>
    <property type="match status" value="1"/>
</dbReference>
<dbReference type="InterPro" id="IPR008271">
    <property type="entry name" value="Ser/Thr_kinase_AS"/>
</dbReference>
<dbReference type="EMBL" id="JAIRAU010000027">
    <property type="protein sequence ID" value="MBZ5711555.1"/>
    <property type="molecule type" value="Genomic_DNA"/>
</dbReference>
<dbReference type="Gene3D" id="3.30.200.20">
    <property type="entry name" value="Phosphorylase Kinase, domain 1"/>
    <property type="match status" value="1"/>
</dbReference>
<feature type="compositionally biased region" description="Basic and acidic residues" evidence="6">
    <location>
        <begin position="471"/>
        <end position="480"/>
    </location>
</feature>
<feature type="domain" description="Protein kinase" evidence="7">
    <location>
        <begin position="19"/>
        <end position="288"/>
    </location>
</feature>
<dbReference type="InterPro" id="IPR000719">
    <property type="entry name" value="Prot_kinase_dom"/>
</dbReference>
<keyword evidence="3 8" id="KW-0418">Kinase</keyword>
<evidence type="ECO:0000313" key="8">
    <source>
        <dbReference type="EMBL" id="MBZ5711555.1"/>
    </source>
</evidence>
<evidence type="ECO:0000259" key="7">
    <source>
        <dbReference type="PROSITE" id="PS50011"/>
    </source>
</evidence>
<dbReference type="PANTHER" id="PTHR43289:SF34">
    <property type="entry name" value="SERINE_THREONINE-PROTEIN KINASE YBDM-RELATED"/>
    <property type="match status" value="1"/>
</dbReference>
<feature type="compositionally biased region" description="Pro residues" evidence="6">
    <location>
        <begin position="434"/>
        <end position="445"/>
    </location>
</feature>
<dbReference type="Proteomes" id="UP001139031">
    <property type="component" value="Unassembled WGS sequence"/>
</dbReference>
<dbReference type="GO" id="GO:0004674">
    <property type="term" value="F:protein serine/threonine kinase activity"/>
    <property type="evidence" value="ECO:0007669"/>
    <property type="project" value="UniProtKB-KW"/>
</dbReference>
<dbReference type="SMART" id="SM00220">
    <property type="entry name" value="S_TKc"/>
    <property type="match status" value="1"/>
</dbReference>
<dbReference type="PANTHER" id="PTHR43289">
    <property type="entry name" value="MITOGEN-ACTIVATED PROTEIN KINASE KINASE KINASE 20-RELATED"/>
    <property type="match status" value="1"/>
</dbReference>
<keyword evidence="8" id="KW-0723">Serine/threonine-protein kinase</keyword>
<name>A0ABS7TTI9_9BACT</name>
<feature type="compositionally biased region" description="Basic and acidic residues" evidence="6">
    <location>
        <begin position="487"/>
        <end position="496"/>
    </location>
</feature>
<protein>
    <submittedName>
        <fullName evidence="8">Serine/threonine protein kinase</fullName>
    </submittedName>
</protein>
<dbReference type="RefSeq" id="WP_224193318.1">
    <property type="nucleotide sequence ID" value="NZ_JAIRAU010000027.1"/>
</dbReference>
<evidence type="ECO:0000256" key="2">
    <source>
        <dbReference type="ARBA" id="ARBA00022741"/>
    </source>
</evidence>
<feature type="region of interest" description="Disordered" evidence="6">
    <location>
        <begin position="310"/>
        <end position="355"/>
    </location>
</feature>
<dbReference type="CDD" id="cd14014">
    <property type="entry name" value="STKc_PknB_like"/>
    <property type="match status" value="1"/>
</dbReference>
<evidence type="ECO:0000256" key="3">
    <source>
        <dbReference type="ARBA" id="ARBA00022777"/>
    </source>
</evidence>
<feature type="binding site" evidence="5">
    <location>
        <position position="48"/>
    </location>
    <ligand>
        <name>ATP</name>
        <dbReference type="ChEBI" id="CHEBI:30616"/>
    </ligand>
</feature>
<dbReference type="SUPFAM" id="SSF56112">
    <property type="entry name" value="Protein kinase-like (PK-like)"/>
    <property type="match status" value="1"/>
</dbReference>
<evidence type="ECO:0000256" key="4">
    <source>
        <dbReference type="ARBA" id="ARBA00022840"/>
    </source>
</evidence>
<keyword evidence="2 5" id="KW-0547">Nucleotide-binding</keyword>
<organism evidence="8 9">
    <name type="scientific">Nannocystis pusilla</name>
    <dbReference type="NCBI Taxonomy" id="889268"/>
    <lineage>
        <taxon>Bacteria</taxon>
        <taxon>Pseudomonadati</taxon>
        <taxon>Myxococcota</taxon>
        <taxon>Polyangia</taxon>
        <taxon>Nannocystales</taxon>
        <taxon>Nannocystaceae</taxon>
        <taxon>Nannocystis</taxon>
    </lineage>
</organism>
<sequence length="569" mass="60622">MPLESPQDPLVGTVLEGRFQVERLLGEGGMGRVYVADELRLRRRCALKVLLPELTEDKDCVERFLREAQAIAQIHHEHVVDVYHLGEDANANVVFFAMELLIGKDLETRLLERARKPVSWQQVTVWMEQVAGAMSAVHAAGMIHRDLKPSNVFLTAKRGGGEVVKLLDFGIAKTAHHAALTSTGAALGTPFYMSPEQILAQALDSRTDIYSLGVVFFEALAGRMPFIGEPIQVAMQHCNVPPPTIAAVNPDAGVPAELDAFIQRMLAKDREARPQTMEDIEAFLHDFLPAHNVGARPITGPVPMAGAGLNDSAPNHFGPDSSLLTASASGSPAVSNPQQKTVIAGSTPASGLPRVDTRTNLDNQRPQAATVEIHLDAEPPRPAAPRPRFLLPLLGGALALVVLLAFVFSGEDPPAPPVPVAAPPAKVVEPVKPPEVIKPPVPPPVEARVEPVPSDSTDTAGAEPVPSDTPGDARDDDPKVKKPPVKTGDKTGDKPADPLAKLRRAADACRKKHKATKGPKITVDYATGSDGSVTRAVPSQQDALGKCLADAVKATKFAPQLKLGLKIDL</sequence>
<dbReference type="Gene3D" id="1.10.510.10">
    <property type="entry name" value="Transferase(Phosphotransferase) domain 1"/>
    <property type="match status" value="1"/>
</dbReference>
<proteinExistence type="predicted"/>
<evidence type="ECO:0000256" key="5">
    <source>
        <dbReference type="PROSITE-ProRule" id="PRU10141"/>
    </source>
</evidence>
<dbReference type="InterPro" id="IPR017441">
    <property type="entry name" value="Protein_kinase_ATP_BS"/>
</dbReference>
<comment type="caution">
    <text evidence="8">The sequence shown here is derived from an EMBL/GenBank/DDBJ whole genome shotgun (WGS) entry which is preliminary data.</text>
</comment>
<feature type="compositionally biased region" description="Polar residues" evidence="6">
    <location>
        <begin position="322"/>
        <end position="341"/>
    </location>
</feature>
<evidence type="ECO:0000256" key="1">
    <source>
        <dbReference type="ARBA" id="ARBA00022679"/>
    </source>
</evidence>
<accession>A0ABS7TTI9</accession>
<dbReference type="PROSITE" id="PS00107">
    <property type="entry name" value="PROTEIN_KINASE_ATP"/>
    <property type="match status" value="1"/>
</dbReference>